<dbReference type="AlphaFoldDB" id="A0AAD8A5L7"/>
<name>A0AAD8A5L7_DIPPU</name>
<feature type="non-terminal residue" evidence="1">
    <location>
        <position position="1"/>
    </location>
</feature>
<dbReference type="Proteomes" id="UP001233999">
    <property type="component" value="Unassembled WGS sequence"/>
</dbReference>
<organism evidence="1 2">
    <name type="scientific">Diploptera punctata</name>
    <name type="common">Pacific beetle cockroach</name>
    <dbReference type="NCBI Taxonomy" id="6984"/>
    <lineage>
        <taxon>Eukaryota</taxon>
        <taxon>Metazoa</taxon>
        <taxon>Ecdysozoa</taxon>
        <taxon>Arthropoda</taxon>
        <taxon>Hexapoda</taxon>
        <taxon>Insecta</taxon>
        <taxon>Pterygota</taxon>
        <taxon>Neoptera</taxon>
        <taxon>Polyneoptera</taxon>
        <taxon>Dictyoptera</taxon>
        <taxon>Blattodea</taxon>
        <taxon>Blaberoidea</taxon>
        <taxon>Blaberidae</taxon>
        <taxon>Diplopterinae</taxon>
        <taxon>Diploptera</taxon>
    </lineage>
</organism>
<gene>
    <name evidence="1" type="ORF">L9F63_001586</name>
</gene>
<proteinExistence type="predicted"/>
<dbReference type="EMBL" id="JASPKZ010003854">
    <property type="protein sequence ID" value="KAJ9591863.1"/>
    <property type="molecule type" value="Genomic_DNA"/>
</dbReference>
<protein>
    <submittedName>
        <fullName evidence="1">Uncharacterized protein</fullName>
    </submittedName>
</protein>
<reference evidence="1" key="2">
    <citation type="submission" date="2023-05" db="EMBL/GenBank/DDBJ databases">
        <authorList>
            <person name="Fouks B."/>
        </authorList>
    </citation>
    <scope>NUCLEOTIDE SEQUENCE</scope>
    <source>
        <strain evidence="1">Stay&amp;Tobe</strain>
        <tissue evidence="1">Testes</tissue>
    </source>
</reference>
<feature type="non-terminal residue" evidence="1">
    <location>
        <position position="57"/>
    </location>
</feature>
<sequence>YLIFCATTNTCSSAANIGVNRFACGLLCEYGTSDITHRNDSKRYRNQSSYNLNTTCV</sequence>
<evidence type="ECO:0000313" key="1">
    <source>
        <dbReference type="EMBL" id="KAJ9591863.1"/>
    </source>
</evidence>
<reference evidence="1" key="1">
    <citation type="journal article" date="2023" name="IScience">
        <title>Live-bearing cockroach genome reveals convergent evolutionary mechanisms linked to viviparity in insects and beyond.</title>
        <authorList>
            <person name="Fouks B."/>
            <person name="Harrison M.C."/>
            <person name="Mikhailova A.A."/>
            <person name="Marchal E."/>
            <person name="English S."/>
            <person name="Carruthers M."/>
            <person name="Jennings E.C."/>
            <person name="Chiamaka E.L."/>
            <person name="Frigard R.A."/>
            <person name="Pippel M."/>
            <person name="Attardo G.M."/>
            <person name="Benoit J.B."/>
            <person name="Bornberg-Bauer E."/>
            <person name="Tobe S.S."/>
        </authorList>
    </citation>
    <scope>NUCLEOTIDE SEQUENCE</scope>
    <source>
        <strain evidence="1">Stay&amp;Tobe</strain>
    </source>
</reference>
<comment type="caution">
    <text evidence="1">The sequence shown here is derived from an EMBL/GenBank/DDBJ whole genome shotgun (WGS) entry which is preliminary data.</text>
</comment>
<evidence type="ECO:0000313" key="2">
    <source>
        <dbReference type="Proteomes" id="UP001233999"/>
    </source>
</evidence>
<accession>A0AAD8A5L7</accession>
<keyword evidence="2" id="KW-1185">Reference proteome</keyword>